<keyword evidence="2" id="KW-1185">Reference proteome</keyword>
<dbReference type="Proteomes" id="UP000298663">
    <property type="component" value="Unassembled WGS sequence"/>
</dbReference>
<accession>A0A4U5P097</accession>
<name>A0A4U5P097_STECR</name>
<evidence type="ECO:0000313" key="2">
    <source>
        <dbReference type="Proteomes" id="UP000298663"/>
    </source>
</evidence>
<organism evidence="1 2">
    <name type="scientific">Steinernema carpocapsae</name>
    <name type="common">Entomopathogenic nematode</name>
    <dbReference type="NCBI Taxonomy" id="34508"/>
    <lineage>
        <taxon>Eukaryota</taxon>
        <taxon>Metazoa</taxon>
        <taxon>Ecdysozoa</taxon>
        <taxon>Nematoda</taxon>
        <taxon>Chromadorea</taxon>
        <taxon>Rhabditida</taxon>
        <taxon>Tylenchina</taxon>
        <taxon>Panagrolaimomorpha</taxon>
        <taxon>Strongyloidoidea</taxon>
        <taxon>Steinernematidae</taxon>
        <taxon>Steinernema</taxon>
    </lineage>
</organism>
<comment type="caution">
    <text evidence="1">The sequence shown here is derived from an EMBL/GenBank/DDBJ whole genome shotgun (WGS) entry which is preliminary data.</text>
</comment>
<reference evidence="1 2" key="2">
    <citation type="journal article" date="2019" name="G3 (Bethesda)">
        <title>Hybrid Assembly of the Genome of the Entomopathogenic Nematode Steinernema carpocapsae Identifies the X-Chromosome.</title>
        <authorList>
            <person name="Serra L."/>
            <person name="Macchietto M."/>
            <person name="Macias-Munoz A."/>
            <person name="McGill C.J."/>
            <person name="Rodriguez I.M."/>
            <person name="Rodriguez B."/>
            <person name="Murad R."/>
            <person name="Mortazavi A."/>
        </authorList>
    </citation>
    <scope>NUCLEOTIDE SEQUENCE [LARGE SCALE GENOMIC DNA]</scope>
    <source>
        <strain evidence="1 2">ALL</strain>
    </source>
</reference>
<proteinExistence type="predicted"/>
<reference evidence="1 2" key="1">
    <citation type="journal article" date="2015" name="Genome Biol.">
        <title>Comparative genomics of Steinernema reveals deeply conserved gene regulatory networks.</title>
        <authorList>
            <person name="Dillman A.R."/>
            <person name="Macchietto M."/>
            <person name="Porter C.F."/>
            <person name="Rogers A."/>
            <person name="Williams B."/>
            <person name="Antoshechkin I."/>
            <person name="Lee M.M."/>
            <person name="Goodwin Z."/>
            <person name="Lu X."/>
            <person name="Lewis E.E."/>
            <person name="Goodrich-Blair H."/>
            <person name="Stock S.P."/>
            <person name="Adams B.J."/>
            <person name="Sternberg P.W."/>
            <person name="Mortazavi A."/>
        </authorList>
    </citation>
    <scope>NUCLEOTIDE SEQUENCE [LARGE SCALE GENOMIC DNA]</scope>
    <source>
        <strain evidence="1 2">ALL</strain>
    </source>
</reference>
<gene>
    <name evidence="1" type="ORF">L596_013428</name>
</gene>
<protein>
    <submittedName>
        <fullName evidence="1">Uncharacterized protein</fullName>
    </submittedName>
</protein>
<dbReference type="AlphaFoldDB" id="A0A4U5P097"/>
<sequence>MQTLQKMEGKILETLRQKHFVFLKYGDFDKLTHNVLHTSLVSDYFDHFVNKTKFAPHAEEIQVKVSRLKLAKFENEIKKFRPQNFKEIGVKGYKITYPKNAEKFVEVRNSKRWNEKYTVSLTLSSGEATVPKEIPDKC</sequence>
<dbReference type="EMBL" id="AZBU02000003">
    <property type="protein sequence ID" value="TKR89302.1"/>
    <property type="molecule type" value="Genomic_DNA"/>
</dbReference>
<evidence type="ECO:0000313" key="1">
    <source>
        <dbReference type="EMBL" id="TKR89302.1"/>
    </source>
</evidence>